<keyword evidence="2" id="KW-0808">Transferase</keyword>
<name>K8XIS0_RHOOP</name>
<feature type="region of interest" description="Disordered" evidence="1">
    <location>
        <begin position="52"/>
        <end position="85"/>
    </location>
</feature>
<protein>
    <submittedName>
        <fullName evidence="2">Type 11 methyltransferase</fullName>
    </submittedName>
</protein>
<dbReference type="EMBL" id="AJYC02000111">
    <property type="protein sequence ID" value="EKT78207.1"/>
    <property type="molecule type" value="Genomic_DNA"/>
</dbReference>
<keyword evidence="2" id="KW-0489">Methyltransferase</keyword>
<accession>K8XIS0</accession>
<dbReference type="GO" id="GO:0008168">
    <property type="term" value="F:methyltransferase activity"/>
    <property type="evidence" value="ECO:0007669"/>
    <property type="project" value="UniProtKB-KW"/>
</dbReference>
<reference evidence="2 3" key="1">
    <citation type="journal article" date="2013" name="Genome Announc.">
        <title>Draft Genome Sequence of Rhodococcus opacus Strain M213 Shows a Diverse Catabolic Potential.</title>
        <authorList>
            <person name="Pathak A."/>
            <person name="Green S.J."/>
            <person name="Ogram A."/>
            <person name="Chauhan A."/>
        </authorList>
    </citation>
    <scope>NUCLEOTIDE SEQUENCE [LARGE SCALE GENOMIC DNA]</scope>
    <source>
        <strain evidence="2 3">M213</strain>
    </source>
</reference>
<evidence type="ECO:0000313" key="2">
    <source>
        <dbReference type="EMBL" id="EKT78207.1"/>
    </source>
</evidence>
<proteinExistence type="predicted"/>
<dbReference type="Proteomes" id="UP000005951">
    <property type="component" value="Unassembled WGS sequence"/>
</dbReference>
<dbReference type="AlphaFoldDB" id="K8XIS0"/>
<evidence type="ECO:0000313" key="3">
    <source>
        <dbReference type="Proteomes" id="UP000005951"/>
    </source>
</evidence>
<comment type="caution">
    <text evidence="2">The sequence shown here is derived from an EMBL/GenBank/DDBJ whole genome shotgun (WGS) entry which is preliminary data.</text>
</comment>
<gene>
    <name evidence="2" type="ORF">WSS_A33680</name>
</gene>
<evidence type="ECO:0000256" key="1">
    <source>
        <dbReference type="SAM" id="MobiDB-lite"/>
    </source>
</evidence>
<organism evidence="2 3">
    <name type="scientific">Rhodococcus opacus M213</name>
    <dbReference type="NCBI Taxonomy" id="1129896"/>
    <lineage>
        <taxon>Bacteria</taxon>
        <taxon>Bacillati</taxon>
        <taxon>Actinomycetota</taxon>
        <taxon>Actinomycetes</taxon>
        <taxon>Mycobacteriales</taxon>
        <taxon>Nocardiaceae</taxon>
        <taxon>Rhodococcus</taxon>
    </lineage>
</organism>
<dbReference type="GO" id="GO:0032259">
    <property type="term" value="P:methylation"/>
    <property type="evidence" value="ECO:0007669"/>
    <property type="project" value="UniProtKB-KW"/>
</dbReference>
<sequence length="85" mass="8674">MFAGYVDTVQVAAGGPVTDLGHRIGRITAHLHRLGLSEPGIDRSPQMVGCPGGPKETVRQGPGAAEVTDSVAPWCRPGTVPGTAS</sequence>